<evidence type="ECO:0000313" key="2">
    <source>
        <dbReference type="EMBL" id="MFB8769922.1"/>
    </source>
</evidence>
<organism evidence="2 3">
    <name type="scientific">Nocardiopsis alba</name>
    <dbReference type="NCBI Taxonomy" id="53437"/>
    <lineage>
        <taxon>Bacteria</taxon>
        <taxon>Bacillati</taxon>
        <taxon>Actinomycetota</taxon>
        <taxon>Actinomycetes</taxon>
        <taxon>Streptosporangiales</taxon>
        <taxon>Nocardiopsidaceae</taxon>
        <taxon>Nocardiopsis</taxon>
    </lineage>
</organism>
<dbReference type="EMBL" id="JAYMRS010000007">
    <property type="protein sequence ID" value="MFB8769922.1"/>
    <property type="molecule type" value="Genomic_DNA"/>
</dbReference>
<proteinExistence type="predicted"/>
<evidence type="ECO:0000313" key="3">
    <source>
        <dbReference type="Proteomes" id="UP001585053"/>
    </source>
</evidence>
<gene>
    <name evidence="2" type="ORF">VSQ78_19615</name>
</gene>
<reference evidence="2 3" key="1">
    <citation type="submission" date="2024-01" db="EMBL/GenBank/DDBJ databases">
        <title>Genome mining of biosynthetic gene clusters to explore secondary metabolites of Streptomyces sp.</title>
        <authorList>
            <person name="Baig A."/>
            <person name="Ajitkumar Shintre N."/>
            <person name="Kumar H."/>
            <person name="Anbarasu A."/>
            <person name="Ramaiah S."/>
        </authorList>
    </citation>
    <scope>NUCLEOTIDE SEQUENCE [LARGE SCALE GENOMIC DNA]</scope>
    <source>
        <strain evidence="2 3">A01</strain>
    </source>
</reference>
<protein>
    <submittedName>
        <fullName evidence="2">Uncharacterized protein</fullName>
    </submittedName>
</protein>
<name>A0ABV5DZB7_9ACTN</name>
<accession>A0ABV5DZB7</accession>
<comment type="caution">
    <text evidence="2">The sequence shown here is derived from an EMBL/GenBank/DDBJ whole genome shotgun (WGS) entry which is preliminary data.</text>
</comment>
<keyword evidence="3" id="KW-1185">Reference proteome</keyword>
<feature type="compositionally biased region" description="Basic and acidic residues" evidence="1">
    <location>
        <begin position="30"/>
        <end position="43"/>
    </location>
</feature>
<evidence type="ECO:0000256" key="1">
    <source>
        <dbReference type="SAM" id="MobiDB-lite"/>
    </source>
</evidence>
<dbReference type="Proteomes" id="UP001585053">
    <property type="component" value="Unassembled WGS sequence"/>
</dbReference>
<dbReference type="RefSeq" id="WP_041561838.1">
    <property type="nucleotide sequence ID" value="NZ_JAYMRS010000007.1"/>
</dbReference>
<sequence>MAERSGALGDRITSLSHSLRVSLGRLDENIARHERERPEHHAVEQAPPPDNFRAHRFSGGGDR</sequence>
<feature type="region of interest" description="Disordered" evidence="1">
    <location>
        <begin position="30"/>
        <end position="63"/>
    </location>
</feature>